<comment type="caution">
    <text evidence="2">The sequence shown here is derived from an EMBL/GenBank/DDBJ whole genome shotgun (WGS) entry which is preliminary data.</text>
</comment>
<dbReference type="RefSeq" id="WP_160658266.1">
    <property type="nucleotide sequence ID" value="NZ_RSEJ01000046.1"/>
</dbReference>
<proteinExistence type="predicted"/>
<evidence type="ECO:0000259" key="1">
    <source>
        <dbReference type="PROSITE" id="PS50172"/>
    </source>
</evidence>
<dbReference type="Gene3D" id="3.40.50.10190">
    <property type="entry name" value="BRCT domain"/>
    <property type="match status" value="1"/>
</dbReference>
<name>A0ABW9YQX4_9GAMM</name>
<dbReference type="Pfam" id="PF00533">
    <property type="entry name" value="BRCT"/>
    <property type="match status" value="1"/>
</dbReference>
<gene>
    <name evidence="2" type="ORF">EIZ48_26700</name>
</gene>
<organism evidence="2 3">
    <name type="scientific">Photobacterium alginatilyticum</name>
    <dbReference type="NCBI Taxonomy" id="1775171"/>
    <lineage>
        <taxon>Bacteria</taxon>
        <taxon>Pseudomonadati</taxon>
        <taxon>Pseudomonadota</taxon>
        <taxon>Gammaproteobacteria</taxon>
        <taxon>Vibrionales</taxon>
        <taxon>Vibrionaceae</taxon>
        <taxon>Photobacterium</taxon>
    </lineage>
</organism>
<evidence type="ECO:0000313" key="2">
    <source>
        <dbReference type="EMBL" id="NBI56100.1"/>
    </source>
</evidence>
<dbReference type="EMBL" id="RSEJ01000046">
    <property type="protein sequence ID" value="NBI56100.1"/>
    <property type="molecule type" value="Genomic_DNA"/>
</dbReference>
<accession>A0ABW9YQX4</accession>
<keyword evidence="3" id="KW-1185">Reference proteome</keyword>
<keyword evidence="2" id="KW-0436">Ligase</keyword>
<feature type="domain" description="BRCT" evidence="1">
    <location>
        <begin position="121"/>
        <end position="188"/>
    </location>
</feature>
<dbReference type="InterPro" id="IPR036420">
    <property type="entry name" value="BRCT_dom_sf"/>
</dbReference>
<dbReference type="PROSITE" id="PS50172">
    <property type="entry name" value="BRCT"/>
    <property type="match status" value="1"/>
</dbReference>
<dbReference type="CDD" id="cd17748">
    <property type="entry name" value="BRCT_DNA_ligase_like"/>
    <property type="match status" value="1"/>
</dbReference>
<sequence length="188" mass="21221">MTVFDLLGINPGDAIKVDNPWSDSGPRDVVPLALSRNGISIRAIDARYGDIRYVGAEWTIFTHDENVMQLQDFPYIKQKIDEWDSRKLKQEEARERAKEISLEEIEREFATLDEILNTIDIDNMKVAITGTLPISRSKVKCLLESKGAIVMGTVSKQTSFLFMGNTGRYEITSKMKKAHSLGVKIITL</sequence>
<dbReference type="Proteomes" id="UP000738517">
    <property type="component" value="Unassembled WGS sequence"/>
</dbReference>
<dbReference type="InterPro" id="IPR001357">
    <property type="entry name" value="BRCT_dom"/>
</dbReference>
<dbReference type="GO" id="GO:0016874">
    <property type="term" value="F:ligase activity"/>
    <property type="evidence" value="ECO:0007669"/>
    <property type="project" value="UniProtKB-KW"/>
</dbReference>
<dbReference type="SUPFAM" id="SSF52113">
    <property type="entry name" value="BRCT domain"/>
    <property type="match status" value="1"/>
</dbReference>
<reference evidence="2 3" key="1">
    <citation type="journal article" date="2017" name="Int. J. Syst. Evol. Microbiol.">
        <title>Photobacterium alginatilyticum sp. nov., a marine bacterium isolated from bottom seawater.</title>
        <authorList>
            <person name="Wang X."/>
            <person name="Wang Y."/>
            <person name="Yang X."/>
            <person name="Sun H."/>
            <person name="Li B."/>
            <person name="Zhang X.H."/>
        </authorList>
    </citation>
    <scope>NUCLEOTIDE SEQUENCE [LARGE SCALE GENOMIC DNA]</scope>
    <source>
        <strain evidence="2 3">P03D4</strain>
    </source>
</reference>
<evidence type="ECO:0000313" key="3">
    <source>
        <dbReference type="Proteomes" id="UP000738517"/>
    </source>
</evidence>
<protein>
    <submittedName>
        <fullName evidence="2">DNA ligase</fullName>
    </submittedName>
</protein>